<protein>
    <recommendedName>
        <fullName evidence="2 6">Superoxide dismutase</fullName>
        <ecNumber evidence="2 6">1.15.1.1</ecNumber>
    </recommendedName>
</protein>
<dbReference type="FunFam" id="1.10.287.990:FF:000001">
    <property type="entry name" value="Superoxide dismutase"/>
    <property type="match status" value="1"/>
</dbReference>
<evidence type="ECO:0000259" key="8">
    <source>
        <dbReference type="Pfam" id="PF02777"/>
    </source>
</evidence>
<dbReference type="Pfam" id="PF02777">
    <property type="entry name" value="Sod_Fe_C"/>
    <property type="match status" value="1"/>
</dbReference>
<dbReference type="EC" id="1.15.1.1" evidence="2 6"/>
<dbReference type="PANTHER" id="PTHR43595">
    <property type="entry name" value="37S RIBOSOMAL PROTEIN S26, MITOCHONDRIAL"/>
    <property type="match status" value="1"/>
</dbReference>
<dbReference type="PANTHER" id="PTHR43595:SF2">
    <property type="entry name" value="SMALL RIBOSOMAL SUBUNIT PROTEIN MS42"/>
    <property type="match status" value="1"/>
</dbReference>
<dbReference type="EMBL" id="CP053085">
    <property type="protein sequence ID" value="QJR36627.1"/>
    <property type="molecule type" value="Genomic_DNA"/>
</dbReference>
<feature type="domain" description="Manganese/iron superoxide dismutase C-terminal" evidence="8">
    <location>
        <begin position="116"/>
        <end position="216"/>
    </location>
</feature>
<keyword evidence="10" id="KW-1185">Reference proteome</keyword>
<dbReference type="GO" id="GO:0046872">
    <property type="term" value="F:metal ion binding"/>
    <property type="evidence" value="ECO:0007669"/>
    <property type="project" value="UniProtKB-KW"/>
</dbReference>
<dbReference type="InterPro" id="IPR036324">
    <property type="entry name" value="Mn/Fe_SOD_N_sf"/>
</dbReference>
<keyword evidence="4 6" id="KW-0560">Oxidoreductase</keyword>
<evidence type="ECO:0000256" key="6">
    <source>
        <dbReference type="RuleBase" id="RU000414"/>
    </source>
</evidence>
<evidence type="ECO:0000256" key="1">
    <source>
        <dbReference type="ARBA" id="ARBA00008714"/>
    </source>
</evidence>
<dbReference type="Pfam" id="PF00081">
    <property type="entry name" value="Sod_Fe_N"/>
    <property type="match status" value="1"/>
</dbReference>
<comment type="similarity">
    <text evidence="1 6">Belongs to the iron/manganese superoxide dismutase family.</text>
</comment>
<dbReference type="InterPro" id="IPR036314">
    <property type="entry name" value="SOD_C_sf"/>
</dbReference>
<dbReference type="RefSeq" id="WP_171226059.1">
    <property type="nucleotide sequence ID" value="NZ_CP053085.1"/>
</dbReference>
<dbReference type="InterPro" id="IPR019832">
    <property type="entry name" value="Mn/Fe_SOD_C"/>
</dbReference>
<dbReference type="PIRSF" id="PIRSF000349">
    <property type="entry name" value="SODismutase"/>
    <property type="match status" value="1"/>
</dbReference>
<feature type="binding site" evidence="5">
    <location>
        <position position="188"/>
    </location>
    <ligand>
        <name>Mn(2+)</name>
        <dbReference type="ChEBI" id="CHEBI:29035"/>
    </ligand>
</feature>
<comment type="function">
    <text evidence="6">Destroys radicals which are normally produced within the cells and which are toxic to biological systems.</text>
</comment>
<dbReference type="InterPro" id="IPR001189">
    <property type="entry name" value="Mn/Fe_SOD"/>
</dbReference>
<gene>
    <name evidence="9" type="ORF">HKW67_14470</name>
</gene>
<feature type="binding site" evidence="5">
    <location>
        <position position="184"/>
    </location>
    <ligand>
        <name>Mn(2+)</name>
        <dbReference type="ChEBI" id="CHEBI:29035"/>
    </ligand>
</feature>
<dbReference type="AlphaFoldDB" id="A0A6M4ISW4"/>
<comment type="catalytic activity">
    <reaction evidence="6">
        <text>2 superoxide + 2 H(+) = H2O2 + O2</text>
        <dbReference type="Rhea" id="RHEA:20696"/>
        <dbReference type="ChEBI" id="CHEBI:15378"/>
        <dbReference type="ChEBI" id="CHEBI:15379"/>
        <dbReference type="ChEBI" id="CHEBI:16240"/>
        <dbReference type="ChEBI" id="CHEBI:18421"/>
        <dbReference type="EC" id="1.15.1.1"/>
    </reaction>
</comment>
<organism evidence="9 10">
    <name type="scientific">Gemmatimonas groenlandica</name>
    <dbReference type="NCBI Taxonomy" id="2732249"/>
    <lineage>
        <taxon>Bacteria</taxon>
        <taxon>Pseudomonadati</taxon>
        <taxon>Gemmatimonadota</taxon>
        <taxon>Gemmatimonadia</taxon>
        <taxon>Gemmatimonadales</taxon>
        <taxon>Gemmatimonadaceae</taxon>
        <taxon>Gemmatimonas</taxon>
    </lineage>
</organism>
<dbReference type="InterPro" id="IPR019833">
    <property type="entry name" value="Mn/Fe_SOD_BS"/>
</dbReference>
<evidence type="ECO:0000256" key="3">
    <source>
        <dbReference type="ARBA" id="ARBA00022723"/>
    </source>
</evidence>
<dbReference type="Proteomes" id="UP000500938">
    <property type="component" value="Chromosome"/>
</dbReference>
<dbReference type="Gene3D" id="3.55.40.20">
    <property type="entry name" value="Iron/manganese superoxide dismutase, C-terminal domain"/>
    <property type="match status" value="1"/>
</dbReference>
<dbReference type="GO" id="GO:0004784">
    <property type="term" value="F:superoxide dismutase activity"/>
    <property type="evidence" value="ECO:0007669"/>
    <property type="project" value="UniProtKB-EC"/>
</dbReference>
<reference evidence="9 10" key="1">
    <citation type="submission" date="2020-05" db="EMBL/GenBank/DDBJ databases">
        <title>Complete genome sequence of Gemmatimonas greenlandica TET16.</title>
        <authorList>
            <person name="Zeng Y."/>
        </authorList>
    </citation>
    <scope>NUCLEOTIDE SEQUENCE [LARGE SCALE GENOMIC DNA]</scope>
    <source>
        <strain evidence="9 10">TET16</strain>
    </source>
</reference>
<dbReference type="SUPFAM" id="SSF54719">
    <property type="entry name" value="Fe,Mn superoxide dismutase (SOD), C-terminal domain"/>
    <property type="match status" value="1"/>
</dbReference>
<feature type="binding site" evidence="5">
    <location>
        <position position="99"/>
    </location>
    <ligand>
        <name>Mn(2+)</name>
        <dbReference type="ChEBI" id="CHEBI:29035"/>
    </ligand>
</feature>
<dbReference type="PRINTS" id="PR01703">
    <property type="entry name" value="MNSODISMTASE"/>
</dbReference>
<feature type="binding site" evidence="5">
    <location>
        <position position="44"/>
    </location>
    <ligand>
        <name>Mn(2+)</name>
        <dbReference type="ChEBI" id="CHEBI:29035"/>
    </ligand>
</feature>
<evidence type="ECO:0000313" key="10">
    <source>
        <dbReference type="Proteomes" id="UP000500938"/>
    </source>
</evidence>
<dbReference type="Gene3D" id="1.10.287.990">
    <property type="entry name" value="Fe,Mn superoxide dismutase (SOD) domain"/>
    <property type="match status" value="1"/>
</dbReference>
<dbReference type="SUPFAM" id="SSF46609">
    <property type="entry name" value="Fe,Mn superoxide dismutase (SOD), N-terminal domain"/>
    <property type="match status" value="1"/>
</dbReference>
<dbReference type="InterPro" id="IPR019831">
    <property type="entry name" value="Mn/Fe_SOD_N"/>
</dbReference>
<dbReference type="GO" id="GO:0005737">
    <property type="term" value="C:cytoplasm"/>
    <property type="evidence" value="ECO:0007669"/>
    <property type="project" value="TreeGrafter"/>
</dbReference>
<sequence length="220" mass="24120">MSVRSLFARADEVLAQRYPFVLPVLGYDTKAVEPAIDAQTMTIHHDRHHAAYVTNLNKALDALPDLHQYTLGELLMGMRKWPTAAQAAIRNNGGGHANHALYWGLLAPGSTSSTAPSGQLGEMVARDFTTVEACKAALKAAGLAQFGSGWAWLVKTATSRLVVRGLPNQDSPLLEGELPIVGLDVWEHAYYLKYQNRRADYLDAVLARINWDVASAQLKR</sequence>
<evidence type="ECO:0000256" key="5">
    <source>
        <dbReference type="PIRSR" id="PIRSR000349-1"/>
    </source>
</evidence>
<feature type="domain" description="Manganese/iron superoxide dismutase N-terminal" evidence="7">
    <location>
        <begin position="20"/>
        <end position="106"/>
    </location>
</feature>
<dbReference type="PROSITE" id="PS00088">
    <property type="entry name" value="SOD_MN"/>
    <property type="match status" value="1"/>
</dbReference>
<evidence type="ECO:0000256" key="2">
    <source>
        <dbReference type="ARBA" id="ARBA00012682"/>
    </source>
</evidence>
<name>A0A6M4ISW4_9BACT</name>
<keyword evidence="3 5" id="KW-0479">Metal-binding</keyword>
<evidence type="ECO:0000313" key="9">
    <source>
        <dbReference type="EMBL" id="QJR36627.1"/>
    </source>
</evidence>
<dbReference type="KEGG" id="ggr:HKW67_14470"/>
<accession>A0A6M4ISW4</accession>
<evidence type="ECO:0000256" key="4">
    <source>
        <dbReference type="ARBA" id="ARBA00023002"/>
    </source>
</evidence>
<proteinExistence type="inferred from homology"/>
<evidence type="ECO:0000259" key="7">
    <source>
        <dbReference type="Pfam" id="PF00081"/>
    </source>
</evidence>